<organism evidence="4">
    <name type="scientific">Schistocephalus solidus</name>
    <name type="common">Tapeworm</name>
    <dbReference type="NCBI Taxonomy" id="70667"/>
    <lineage>
        <taxon>Eukaryota</taxon>
        <taxon>Metazoa</taxon>
        <taxon>Spiralia</taxon>
        <taxon>Lophotrochozoa</taxon>
        <taxon>Platyhelminthes</taxon>
        <taxon>Cestoda</taxon>
        <taxon>Eucestoda</taxon>
        <taxon>Diphyllobothriidea</taxon>
        <taxon>Diphyllobothriidae</taxon>
        <taxon>Schistocephalus</taxon>
    </lineage>
</organism>
<dbReference type="EMBL" id="UYSU01037133">
    <property type="protein sequence ID" value="VDL98634.1"/>
    <property type="molecule type" value="Genomic_DNA"/>
</dbReference>
<dbReference type="WBParaSite" id="SSLN_0001270601-mRNA-1">
    <property type="protein sequence ID" value="SSLN_0001270601-mRNA-1"/>
    <property type="gene ID" value="SSLN_0001270601"/>
</dbReference>
<evidence type="ECO:0000313" key="2">
    <source>
        <dbReference type="EMBL" id="VDL98634.1"/>
    </source>
</evidence>
<proteinExistence type="predicted"/>
<dbReference type="OrthoDB" id="6270786at2759"/>
<gene>
    <name evidence="2" type="ORF">SSLN_LOCUS12249</name>
</gene>
<keyword evidence="3" id="KW-1185">Reference proteome</keyword>
<dbReference type="AlphaFoldDB" id="A0A183T701"/>
<evidence type="ECO:0000256" key="1">
    <source>
        <dbReference type="SAM" id="MobiDB-lite"/>
    </source>
</evidence>
<evidence type="ECO:0000313" key="3">
    <source>
        <dbReference type="Proteomes" id="UP000275846"/>
    </source>
</evidence>
<sequence length="274" mass="31477">MGLLRRTSSSLQENLQRFRSDLFSELDWDVETDADKKQVNNFGATGPLTDEYDSSENEDSEGQEDEDEYSEADPVKSKGSNCCLFCSCLECIPFCRMPVKPFDAVYYRLQSCIEHCPTGCPTCIPKQHEEEWRFPQLFGQRYAMCYCCTRPGGIILIKYLDCILCPLCVIWDTVKGADYGYRRFRVQARIHRHYESESVPNTWCHPIIKRTTPSTPTNTVNVPVKTSSSGPELISFVSNEITARSTCSKTTNSHPRWKEALRHRYDLTSLFWLA</sequence>
<name>A0A183T701_SCHSO</name>
<evidence type="ECO:0000313" key="4">
    <source>
        <dbReference type="WBParaSite" id="SSLN_0001270601-mRNA-1"/>
    </source>
</evidence>
<accession>A0A183T701</accession>
<feature type="region of interest" description="Disordered" evidence="1">
    <location>
        <begin position="38"/>
        <end position="77"/>
    </location>
</feature>
<dbReference type="Proteomes" id="UP000275846">
    <property type="component" value="Unassembled WGS sequence"/>
</dbReference>
<reference evidence="4" key="1">
    <citation type="submission" date="2016-06" db="UniProtKB">
        <authorList>
            <consortium name="WormBaseParasite"/>
        </authorList>
    </citation>
    <scope>IDENTIFICATION</scope>
</reference>
<feature type="compositionally biased region" description="Acidic residues" evidence="1">
    <location>
        <begin position="50"/>
        <end position="71"/>
    </location>
</feature>
<reference evidence="2 3" key="2">
    <citation type="submission" date="2018-11" db="EMBL/GenBank/DDBJ databases">
        <authorList>
            <consortium name="Pathogen Informatics"/>
        </authorList>
    </citation>
    <scope>NUCLEOTIDE SEQUENCE [LARGE SCALE GENOMIC DNA]</scope>
    <source>
        <strain evidence="2 3">NST_G2</strain>
    </source>
</reference>
<protein>
    <submittedName>
        <fullName evidence="4">Cysteine-rich DPF motif domain-containing protein 1</fullName>
    </submittedName>
</protein>